<keyword evidence="7 9" id="KW-1133">Transmembrane helix</keyword>
<evidence type="ECO:0000259" key="10">
    <source>
        <dbReference type="PROSITE" id="PS50928"/>
    </source>
</evidence>
<keyword evidence="5" id="KW-0571">Peptide transport</keyword>
<evidence type="ECO:0000256" key="6">
    <source>
        <dbReference type="ARBA" id="ARBA00022927"/>
    </source>
</evidence>
<feature type="transmembrane region" description="Helical" evidence="9">
    <location>
        <begin position="147"/>
        <end position="172"/>
    </location>
</feature>
<keyword evidence="6" id="KW-0653">Protein transport</keyword>
<dbReference type="PANTHER" id="PTHR43386:SF1">
    <property type="entry name" value="D,D-DIPEPTIDE TRANSPORT SYSTEM PERMEASE PROTEIN DDPC-RELATED"/>
    <property type="match status" value="1"/>
</dbReference>
<evidence type="ECO:0000256" key="5">
    <source>
        <dbReference type="ARBA" id="ARBA00022856"/>
    </source>
</evidence>
<evidence type="ECO:0000313" key="12">
    <source>
        <dbReference type="Proteomes" id="UP000596427"/>
    </source>
</evidence>
<feature type="transmembrane region" description="Helical" evidence="9">
    <location>
        <begin position="192"/>
        <end position="216"/>
    </location>
</feature>
<feature type="transmembrane region" description="Helical" evidence="9">
    <location>
        <begin position="265"/>
        <end position="288"/>
    </location>
</feature>
<dbReference type="InterPro" id="IPR025966">
    <property type="entry name" value="OppC_N"/>
</dbReference>
<dbReference type="InterPro" id="IPR035906">
    <property type="entry name" value="MetI-like_sf"/>
</dbReference>
<keyword evidence="2 9" id="KW-0813">Transport</keyword>
<dbReference type="InterPro" id="IPR000515">
    <property type="entry name" value="MetI-like"/>
</dbReference>
<proteinExistence type="inferred from homology"/>
<dbReference type="Proteomes" id="UP000596427">
    <property type="component" value="Chromosome"/>
</dbReference>
<evidence type="ECO:0000256" key="7">
    <source>
        <dbReference type="ARBA" id="ARBA00022989"/>
    </source>
</evidence>
<sequence>MHGTDTFPTGSLAAKSLATDAEDRAAAAALGAERAPAPLPEPDFWPNVHAPDAARTVTADVARLAPVGRRHALLVFLSNPTAVAGLLILAAVVGAALAAPLLFPDDPLEMAGRPLQWPGQNPRFPLGTDALGRDVLAGLVHGARVSLLVGACATLAGLLAGILVGATAGYFGGVVDDVLSKLIEIFQTVPGFILLIVLVAIAQPSVPAIALAIAAVSWPQVARLVRAQFRAIKEKDFVAAARALGFGHGRIIFREILPNALPPVIVLASVTVATAILMESALSFMGLGDPNVVSWGSMIGTGRDLLRTAWYLSAVPGVAIVLTVLSLNLIGDGLNEALNPRLGGEG</sequence>
<organism evidence="11 12">
    <name type="scientific">Xanthobacter dioxanivorans</name>
    <dbReference type="NCBI Taxonomy" id="2528964"/>
    <lineage>
        <taxon>Bacteria</taxon>
        <taxon>Pseudomonadati</taxon>
        <taxon>Pseudomonadota</taxon>
        <taxon>Alphaproteobacteria</taxon>
        <taxon>Hyphomicrobiales</taxon>
        <taxon>Xanthobacteraceae</taxon>
        <taxon>Xanthobacter</taxon>
    </lineage>
</organism>
<gene>
    <name evidence="11" type="ORF">EZH22_12435</name>
</gene>
<evidence type="ECO:0000256" key="8">
    <source>
        <dbReference type="ARBA" id="ARBA00023136"/>
    </source>
</evidence>
<dbReference type="RefSeq" id="WP_203195916.1">
    <property type="nucleotide sequence ID" value="NZ_CP063362.1"/>
</dbReference>
<comment type="similarity">
    <text evidence="9">Belongs to the binding-protein-dependent transport system permease family.</text>
</comment>
<reference evidence="11 12" key="1">
    <citation type="submission" date="2020-10" db="EMBL/GenBank/DDBJ databases">
        <title>Degradation of 1,4-Dioxane by Xanthobacter sp. YN2, via a Novel Group-2 Soluble Di-Iron Monooxygenase.</title>
        <authorList>
            <person name="Ma F."/>
            <person name="Wang Y."/>
            <person name="Yang J."/>
            <person name="Guo H."/>
            <person name="Su D."/>
            <person name="Yu L."/>
        </authorList>
    </citation>
    <scope>NUCLEOTIDE SEQUENCE [LARGE SCALE GENOMIC DNA]</scope>
    <source>
        <strain evidence="11 12">YN2</strain>
    </source>
</reference>
<dbReference type="PROSITE" id="PS50928">
    <property type="entry name" value="ABC_TM1"/>
    <property type="match status" value="1"/>
</dbReference>
<dbReference type="KEGG" id="xdi:EZH22_12435"/>
<dbReference type="Pfam" id="PF12911">
    <property type="entry name" value="OppC_N"/>
    <property type="match status" value="1"/>
</dbReference>
<dbReference type="GO" id="GO:0055085">
    <property type="term" value="P:transmembrane transport"/>
    <property type="evidence" value="ECO:0007669"/>
    <property type="project" value="InterPro"/>
</dbReference>
<dbReference type="GO" id="GO:0005886">
    <property type="term" value="C:plasma membrane"/>
    <property type="evidence" value="ECO:0007669"/>
    <property type="project" value="UniProtKB-SubCell"/>
</dbReference>
<evidence type="ECO:0000256" key="9">
    <source>
        <dbReference type="RuleBase" id="RU363032"/>
    </source>
</evidence>
<keyword evidence="12" id="KW-1185">Reference proteome</keyword>
<keyword evidence="3" id="KW-1003">Cell membrane</keyword>
<evidence type="ECO:0000256" key="2">
    <source>
        <dbReference type="ARBA" id="ARBA00022448"/>
    </source>
</evidence>
<evidence type="ECO:0000256" key="1">
    <source>
        <dbReference type="ARBA" id="ARBA00004651"/>
    </source>
</evidence>
<evidence type="ECO:0000313" key="11">
    <source>
        <dbReference type="EMBL" id="QRG08999.1"/>
    </source>
</evidence>
<dbReference type="GO" id="GO:0015031">
    <property type="term" value="P:protein transport"/>
    <property type="evidence" value="ECO:0007669"/>
    <property type="project" value="UniProtKB-KW"/>
</dbReference>
<dbReference type="SUPFAM" id="SSF161098">
    <property type="entry name" value="MetI-like"/>
    <property type="match status" value="1"/>
</dbReference>
<feature type="transmembrane region" description="Helical" evidence="9">
    <location>
        <begin position="309"/>
        <end position="330"/>
    </location>
</feature>
<dbReference type="PANTHER" id="PTHR43386">
    <property type="entry name" value="OLIGOPEPTIDE TRANSPORT SYSTEM PERMEASE PROTEIN APPC"/>
    <property type="match status" value="1"/>
</dbReference>
<dbReference type="Pfam" id="PF00528">
    <property type="entry name" value="BPD_transp_1"/>
    <property type="match status" value="1"/>
</dbReference>
<evidence type="ECO:0000256" key="4">
    <source>
        <dbReference type="ARBA" id="ARBA00022692"/>
    </source>
</evidence>
<dbReference type="Gene3D" id="1.10.3720.10">
    <property type="entry name" value="MetI-like"/>
    <property type="match status" value="1"/>
</dbReference>
<accession>A0A974PSM0</accession>
<protein>
    <submittedName>
        <fullName evidence="11">ABC transporter permease</fullName>
    </submittedName>
</protein>
<evidence type="ECO:0000256" key="3">
    <source>
        <dbReference type="ARBA" id="ARBA00022475"/>
    </source>
</evidence>
<name>A0A974PSM0_9HYPH</name>
<dbReference type="AlphaFoldDB" id="A0A974PSM0"/>
<keyword evidence="8 9" id="KW-0472">Membrane</keyword>
<dbReference type="CDD" id="cd06261">
    <property type="entry name" value="TM_PBP2"/>
    <property type="match status" value="1"/>
</dbReference>
<dbReference type="InterPro" id="IPR050366">
    <property type="entry name" value="BP-dependent_transpt_permease"/>
</dbReference>
<feature type="transmembrane region" description="Helical" evidence="9">
    <location>
        <begin position="82"/>
        <end position="103"/>
    </location>
</feature>
<comment type="subcellular location">
    <subcellularLocation>
        <location evidence="1 9">Cell membrane</location>
        <topology evidence="1 9">Multi-pass membrane protein</topology>
    </subcellularLocation>
</comment>
<feature type="domain" description="ABC transmembrane type-1" evidence="10">
    <location>
        <begin position="143"/>
        <end position="331"/>
    </location>
</feature>
<keyword evidence="4 9" id="KW-0812">Transmembrane</keyword>
<dbReference type="EMBL" id="CP063362">
    <property type="protein sequence ID" value="QRG08999.1"/>
    <property type="molecule type" value="Genomic_DNA"/>
</dbReference>
<dbReference type="GO" id="GO:0015833">
    <property type="term" value="P:peptide transport"/>
    <property type="evidence" value="ECO:0007669"/>
    <property type="project" value="UniProtKB-KW"/>
</dbReference>